<proteinExistence type="inferred from homology"/>
<dbReference type="Pfam" id="PF01636">
    <property type="entry name" value="APH"/>
    <property type="match status" value="1"/>
</dbReference>
<evidence type="ECO:0000256" key="7">
    <source>
        <dbReference type="SAM" id="MobiDB-lite"/>
    </source>
</evidence>
<dbReference type="Gene3D" id="3.30.200.20">
    <property type="entry name" value="Phosphorylase Kinase, domain 1"/>
    <property type="match status" value="1"/>
</dbReference>
<dbReference type="STRING" id="1314776.A0A165XAW1"/>
<evidence type="ECO:0000313" key="9">
    <source>
        <dbReference type="EMBL" id="KZT32009.1"/>
    </source>
</evidence>
<gene>
    <name evidence="9" type="ORF">SISSUDRAFT_1097313</name>
</gene>
<protein>
    <recommendedName>
        <fullName evidence="3">Altered inheritance of mitochondria protein 9, mitochondrial</fullName>
    </recommendedName>
    <alternativeName>
        <fullName evidence="6">Found in mitochondrial proteome protein 29</fullName>
    </alternativeName>
</protein>
<evidence type="ECO:0000256" key="6">
    <source>
        <dbReference type="ARBA" id="ARBA00031849"/>
    </source>
</evidence>
<comment type="subcellular location">
    <subcellularLocation>
        <location evidence="1">Mitochondrion</location>
    </subcellularLocation>
</comment>
<sequence>MNYHLREARTSLRALRQSTRCTKPCWRRLSLSHRLIATSSESVSTPARSSPCHDRRRISSSASGLSSGSHTSRHDFFEHSMDRWVYNEERQRKLRAVKFDVAALKEIATQAVGAKSCLKMTKIAEGAFNKIFLLSFDNGKEAIARIPYPILGRVSETIASEVATMDFCRSKFGLPIPTVLAWSRTKADRAKVGTDYIIMEKTPGVALSSRLEDLVECKNDRPLIDDLVNIEAKFSTVEFSQIGSIYYREDVCDGLQERPIYKDGVEDEVSERFRIGPILDRVFCHKGRDLMHADRGPSLVPDFPSYLIALANLEKQWWLKHGEDHFENHPGPGSPDLAISLYDQIIALAPYLSPSREDFNKLVLWHLDLHPGNVMISPTGPGHITGIIDWQNLSIGPYFLKARFAECMLFSGDLVESSPGFMIPQLPDNYDELPPDRKEEAEVQRALGMRLKLYEARIIRRDRLRYVVFLSDWNEMVHPIVGQIPVSDQYGGLVILRECVRRICSRWTDIVPPGMACPGDREG</sequence>
<dbReference type="OrthoDB" id="2968323at2759"/>
<dbReference type="Proteomes" id="UP000076798">
    <property type="component" value="Unassembled WGS sequence"/>
</dbReference>
<dbReference type="GO" id="GO:0016301">
    <property type="term" value="F:kinase activity"/>
    <property type="evidence" value="ECO:0007669"/>
    <property type="project" value="UniProtKB-KW"/>
</dbReference>
<evidence type="ECO:0000256" key="1">
    <source>
        <dbReference type="ARBA" id="ARBA00004173"/>
    </source>
</evidence>
<feature type="domain" description="Aminoglycoside phosphotransferase" evidence="8">
    <location>
        <begin position="121"/>
        <end position="398"/>
    </location>
</feature>
<evidence type="ECO:0000256" key="4">
    <source>
        <dbReference type="ARBA" id="ARBA00022946"/>
    </source>
</evidence>
<dbReference type="Gene3D" id="3.90.1200.10">
    <property type="match status" value="1"/>
</dbReference>
<dbReference type="SUPFAM" id="SSF56112">
    <property type="entry name" value="Protein kinase-like (PK-like)"/>
    <property type="match status" value="1"/>
</dbReference>
<comment type="similarity">
    <text evidence="2">Belongs to the AIM9 family.</text>
</comment>
<keyword evidence="10" id="KW-1185">Reference proteome</keyword>
<evidence type="ECO:0000256" key="2">
    <source>
        <dbReference type="ARBA" id="ARBA00005543"/>
    </source>
</evidence>
<dbReference type="InterPro" id="IPR051035">
    <property type="entry name" value="Mito_inheritance_9"/>
</dbReference>
<dbReference type="InterPro" id="IPR011009">
    <property type="entry name" value="Kinase-like_dom_sf"/>
</dbReference>
<reference evidence="9 10" key="1">
    <citation type="journal article" date="2016" name="Mol. Biol. Evol.">
        <title>Comparative Genomics of Early-Diverging Mushroom-Forming Fungi Provides Insights into the Origins of Lignocellulose Decay Capabilities.</title>
        <authorList>
            <person name="Nagy L.G."/>
            <person name="Riley R."/>
            <person name="Tritt A."/>
            <person name="Adam C."/>
            <person name="Daum C."/>
            <person name="Floudas D."/>
            <person name="Sun H."/>
            <person name="Yadav J.S."/>
            <person name="Pangilinan J."/>
            <person name="Larsson K.H."/>
            <person name="Matsuura K."/>
            <person name="Barry K."/>
            <person name="Labutti K."/>
            <person name="Kuo R."/>
            <person name="Ohm R.A."/>
            <person name="Bhattacharya S.S."/>
            <person name="Shirouzu T."/>
            <person name="Yoshinaga Y."/>
            <person name="Martin F.M."/>
            <person name="Grigoriev I.V."/>
            <person name="Hibbett D.S."/>
        </authorList>
    </citation>
    <scope>NUCLEOTIDE SEQUENCE [LARGE SCALE GENOMIC DNA]</scope>
    <source>
        <strain evidence="9 10">HHB10207 ss-3</strain>
    </source>
</reference>
<dbReference type="AlphaFoldDB" id="A0A165XAW1"/>
<accession>A0A165XAW1</accession>
<evidence type="ECO:0000256" key="5">
    <source>
        <dbReference type="ARBA" id="ARBA00023128"/>
    </source>
</evidence>
<feature type="region of interest" description="Disordered" evidence="7">
    <location>
        <begin position="40"/>
        <end position="72"/>
    </location>
</feature>
<name>A0A165XAW1_9AGAM</name>
<keyword evidence="4" id="KW-0809">Transit peptide</keyword>
<dbReference type="EMBL" id="KV428406">
    <property type="protein sequence ID" value="KZT32009.1"/>
    <property type="molecule type" value="Genomic_DNA"/>
</dbReference>
<keyword evidence="9" id="KW-0418">Kinase</keyword>
<keyword evidence="9" id="KW-0808">Transferase</keyword>
<dbReference type="PANTHER" id="PTHR36091">
    <property type="entry name" value="ALTERED INHERITANCE OF MITOCHONDRIA PROTEIN 9, MITOCHONDRIAL"/>
    <property type="match status" value="1"/>
</dbReference>
<evidence type="ECO:0000313" key="10">
    <source>
        <dbReference type="Proteomes" id="UP000076798"/>
    </source>
</evidence>
<keyword evidence="5" id="KW-0496">Mitochondrion</keyword>
<evidence type="ECO:0000256" key="3">
    <source>
        <dbReference type="ARBA" id="ARBA00016197"/>
    </source>
</evidence>
<feature type="compositionally biased region" description="Low complexity" evidence="7">
    <location>
        <begin position="59"/>
        <end position="70"/>
    </location>
</feature>
<organism evidence="9 10">
    <name type="scientific">Sistotremastrum suecicum HHB10207 ss-3</name>
    <dbReference type="NCBI Taxonomy" id="1314776"/>
    <lineage>
        <taxon>Eukaryota</taxon>
        <taxon>Fungi</taxon>
        <taxon>Dikarya</taxon>
        <taxon>Basidiomycota</taxon>
        <taxon>Agaricomycotina</taxon>
        <taxon>Agaricomycetes</taxon>
        <taxon>Sistotremastrales</taxon>
        <taxon>Sistotremastraceae</taxon>
        <taxon>Sistotremastrum</taxon>
    </lineage>
</organism>
<dbReference type="GO" id="GO:0005739">
    <property type="term" value="C:mitochondrion"/>
    <property type="evidence" value="ECO:0007669"/>
    <property type="project" value="UniProtKB-SubCell"/>
</dbReference>
<dbReference type="PANTHER" id="PTHR36091:SF1">
    <property type="entry name" value="ALTERED INHERITANCE OF MITOCHONDRIA PROTEIN 9, MITOCHONDRIAL"/>
    <property type="match status" value="1"/>
</dbReference>
<dbReference type="InterPro" id="IPR002575">
    <property type="entry name" value="Aminoglycoside_PTrfase"/>
</dbReference>
<evidence type="ECO:0000259" key="8">
    <source>
        <dbReference type="Pfam" id="PF01636"/>
    </source>
</evidence>